<dbReference type="RefSeq" id="WP_219874553.1">
    <property type="nucleotide sequence ID" value="NZ_JAHZIJ010000022.1"/>
</dbReference>
<name>A0ABS7DBL6_9BACL</name>
<comment type="caution">
    <text evidence="2">The sequence shown here is derived from an EMBL/GenBank/DDBJ whole genome shotgun (WGS) entry which is preliminary data.</text>
</comment>
<protein>
    <submittedName>
        <fullName evidence="2">3-hydroxyacyl-ACP dehydratase</fullName>
    </submittedName>
</protein>
<dbReference type="PANTHER" id="PTHR43841">
    <property type="entry name" value="3-HYDROXYACYL-THIOESTER DEHYDRATASE HTDX-RELATED"/>
    <property type="match status" value="1"/>
</dbReference>
<sequence>MQTINTDHHAVLEPLVKEPISPVQLVRYAGASGDFNPIHTVHDEGVRAGHGGVIAHGMLVMGFMAEAAGRWFPERRIRQMKARFIEPSRAGEILTVNGSITEVSGATGCCLTICDVVITNEHGSTKLLGRFGVEAD</sequence>
<evidence type="ECO:0000313" key="2">
    <source>
        <dbReference type="EMBL" id="MBW7477301.1"/>
    </source>
</evidence>
<feature type="domain" description="MaoC-like" evidence="1">
    <location>
        <begin position="16"/>
        <end position="102"/>
    </location>
</feature>
<organism evidence="2 3">
    <name type="scientific">Paenibacillus oenotherae</name>
    <dbReference type="NCBI Taxonomy" id="1435645"/>
    <lineage>
        <taxon>Bacteria</taxon>
        <taxon>Bacillati</taxon>
        <taxon>Bacillota</taxon>
        <taxon>Bacilli</taxon>
        <taxon>Bacillales</taxon>
        <taxon>Paenibacillaceae</taxon>
        <taxon>Paenibacillus</taxon>
    </lineage>
</organism>
<gene>
    <name evidence="2" type="ORF">K0T92_21515</name>
</gene>
<evidence type="ECO:0000313" key="3">
    <source>
        <dbReference type="Proteomes" id="UP000812277"/>
    </source>
</evidence>
<dbReference type="Proteomes" id="UP000812277">
    <property type="component" value="Unassembled WGS sequence"/>
</dbReference>
<dbReference type="SUPFAM" id="SSF54637">
    <property type="entry name" value="Thioesterase/thiol ester dehydrase-isomerase"/>
    <property type="match status" value="1"/>
</dbReference>
<dbReference type="EMBL" id="JAHZIJ010000022">
    <property type="protein sequence ID" value="MBW7477301.1"/>
    <property type="molecule type" value="Genomic_DNA"/>
</dbReference>
<dbReference type="Pfam" id="PF01575">
    <property type="entry name" value="MaoC_dehydratas"/>
    <property type="match status" value="1"/>
</dbReference>
<dbReference type="InterPro" id="IPR002539">
    <property type="entry name" value="MaoC-like_dom"/>
</dbReference>
<proteinExistence type="predicted"/>
<dbReference type="PANTHER" id="PTHR43841:SF3">
    <property type="entry name" value="(3R)-HYDROXYACYL-ACP DEHYDRATASE SUBUNIT HADB"/>
    <property type="match status" value="1"/>
</dbReference>
<reference evidence="2 3" key="1">
    <citation type="submission" date="2021-07" db="EMBL/GenBank/DDBJ databases">
        <title>Paenibacillus radiodurans sp. nov., isolated from the southeastern edge of Tengger Desert.</title>
        <authorList>
            <person name="Zhang G."/>
        </authorList>
    </citation>
    <scope>NUCLEOTIDE SEQUENCE [LARGE SCALE GENOMIC DNA]</scope>
    <source>
        <strain evidence="2 3">DT7-4</strain>
    </source>
</reference>
<dbReference type="InterPro" id="IPR029069">
    <property type="entry name" value="HotDog_dom_sf"/>
</dbReference>
<evidence type="ECO:0000259" key="1">
    <source>
        <dbReference type="Pfam" id="PF01575"/>
    </source>
</evidence>
<dbReference type="Gene3D" id="3.10.129.10">
    <property type="entry name" value="Hotdog Thioesterase"/>
    <property type="match status" value="1"/>
</dbReference>
<accession>A0ABS7DBL6</accession>
<keyword evidence="3" id="KW-1185">Reference proteome</keyword>